<dbReference type="STRING" id="1527.SAMN04489757_13021"/>
<keyword evidence="4" id="KW-1185">Reference proteome</keyword>
<dbReference type="EMBL" id="FOWD01000030">
    <property type="protein sequence ID" value="SFO48063.1"/>
    <property type="molecule type" value="Genomic_DNA"/>
</dbReference>
<dbReference type="InterPro" id="IPR001296">
    <property type="entry name" value="Glyco_trans_1"/>
</dbReference>
<protein>
    <submittedName>
        <fullName evidence="3">Glycosyltransferase involved in cell wall bisynthesis</fullName>
    </submittedName>
</protein>
<evidence type="ECO:0000259" key="1">
    <source>
        <dbReference type="Pfam" id="PF00534"/>
    </source>
</evidence>
<gene>
    <name evidence="3" type="ORF">SAMN04489757_13021</name>
</gene>
<organism evidence="3 4">
    <name type="scientific">Anaerocolumna aminovalerica</name>
    <dbReference type="NCBI Taxonomy" id="1527"/>
    <lineage>
        <taxon>Bacteria</taxon>
        <taxon>Bacillati</taxon>
        <taxon>Bacillota</taxon>
        <taxon>Clostridia</taxon>
        <taxon>Lachnospirales</taxon>
        <taxon>Lachnospiraceae</taxon>
        <taxon>Anaerocolumna</taxon>
    </lineage>
</organism>
<dbReference type="Proteomes" id="UP000198806">
    <property type="component" value="Unassembled WGS sequence"/>
</dbReference>
<accession>A0A1I5HIJ9</accession>
<dbReference type="SUPFAM" id="SSF53756">
    <property type="entry name" value="UDP-Glycosyltransferase/glycogen phosphorylase"/>
    <property type="match status" value="1"/>
</dbReference>
<evidence type="ECO:0000313" key="3">
    <source>
        <dbReference type="EMBL" id="SFO48063.1"/>
    </source>
</evidence>
<keyword evidence="3" id="KW-0808">Transferase</keyword>
<dbReference type="OrthoDB" id="9787617at2"/>
<evidence type="ECO:0000259" key="2">
    <source>
        <dbReference type="Pfam" id="PF13439"/>
    </source>
</evidence>
<dbReference type="InterPro" id="IPR028098">
    <property type="entry name" value="Glyco_trans_4-like_N"/>
</dbReference>
<dbReference type="RefSeq" id="WP_091687674.1">
    <property type="nucleotide sequence ID" value="NZ_BAABFM010000011.1"/>
</dbReference>
<name>A0A1I5HIJ9_9FIRM</name>
<dbReference type="Pfam" id="PF00534">
    <property type="entry name" value="Glycos_transf_1"/>
    <property type="match status" value="1"/>
</dbReference>
<feature type="domain" description="Glycosyltransferase subfamily 4-like N-terminal" evidence="2">
    <location>
        <begin position="15"/>
        <end position="174"/>
    </location>
</feature>
<dbReference type="GO" id="GO:0016757">
    <property type="term" value="F:glycosyltransferase activity"/>
    <property type="evidence" value="ECO:0007669"/>
    <property type="project" value="InterPro"/>
</dbReference>
<feature type="domain" description="Glycosyl transferase family 1" evidence="1">
    <location>
        <begin position="181"/>
        <end position="338"/>
    </location>
</feature>
<sequence>MNKKILFINACLTGGGSEKVMSTLANYFAQMGFDVTMILVRNKEHTYEINKRINIIQLTCRHNNKLLILCKRLYEIRKKVKSSNADTVISFMTDINLFTILSCLKLKKRILISERAHPLLINVNQKKPLYIRILRKILYPLADGMVFQTKFAKECYPGKIQKKGYLIPNPIPHDLPSIHKGPREKVIVAAGRLSEEKNFSMLISAFHEVSQIHKEYQLIIYGRGHMLDHLLSLRKNLDLEEKVKFPGYVDDLTERIKDASIYVSSSDFEGISNSMLEAMAMGIPSVCTDCPVGGAAMVIENDKNGILIPVGDVLALRDGMLKIIEDKKFAENLSEEAVKVREKYSVSSIGNMWLDII</sequence>
<proteinExistence type="predicted"/>
<reference evidence="3 4" key="1">
    <citation type="submission" date="2016-10" db="EMBL/GenBank/DDBJ databases">
        <authorList>
            <person name="de Groot N.N."/>
        </authorList>
    </citation>
    <scope>NUCLEOTIDE SEQUENCE [LARGE SCALE GENOMIC DNA]</scope>
    <source>
        <strain evidence="3 4">DSM 1283</strain>
    </source>
</reference>
<dbReference type="Gene3D" id="3.40.50.2000">
    <property type="entry name" value="Glycogen Phosphorylase B"/>
    <property type="match status" value="2"/>
</dbReference>
<evidence type="ECO:0000313" key="4">
    <source>
        <dbReference type="Proteomes" id="UP000198806"/>
    </source>
</evidence>
<dbReference type="Pfam" id="PF13439">
    <property type="entry name" value="Glyco_transf_4"/>
    <property type="match status" value="1"/>
</dbReference>
<dbReference type="PANTHER" id="PTHR12526">
    <property type="entry name" value="GLYCOSYLTRANSFERASE"/>
    <property type="match status" value="1"/>
</dbReference>
<dbReference type="AlphaFoldDB" id="A0A1I5HIJ9"/>